<proteinExistence type="inferred from homology"/>
<dbReference type="EMBL" id="JAKNSF020000003">
    <property type="protein sequence ID" value="KAK7740147.1"/>
    <property type="molecule type" value="Genomic_DNA"/>
</dbReference>
<keyword evidence="5" id="KW-0336">GPI-anchor</keyword>
<name>A0ABR1PM12_DIAER</name>
<feature type="compositionally biased region" description="Low complexity" evidence="6">
    <location>
        <begin position="410"/>
        <end position="430"/>
    </location>
</feature>
<dbReference type="PANTHER" id="PTHR31468:SF8">
    <property type="entry name" value="1,3-BETA-GLUCANOSYLTRANSFERASE GAS2"/>
    <property type="match status" value="1"/>
</dbReference>
<keyword evidence="8" id="KW-1185">Reference proteome</keyword>
<comment type="caution">
    <text evidence="7">The sequence shown here is derived from an EMBL/GenBank/DDBJ whole genome shotgun (WGS) entry which is preliminary data.</text>
</comment>
<comment type="subcellular location">
    <subcellularLocation>
        <location evidence="1 5">Cell membrane</location>
        <topology evidence="1 5">Lipid-anchor</topology>
        <topology evidence="1 5">GPI-anchor</topology>
    </subcellularLocation>
</comment>
<evidence type="ECO:0000256" key="1">
    <source>
        <dbReference type="ARBA" id="ARBA00004609"/>
    </source>
</evidence>
<comment type="similarity">
    <text evidence="2 5">Belongs to the glycosyl hydrolase 72 family.</text>
</comment>
<organism evidence="7 8">
    <name type="scientific">Diaporthe eres</name>
    <name type="common">Phomopsis oblonga</name>
    <dbReference type="NCBI Taxonomy" id="83184"/>
    <lineage>
        <taxon>Eukaryota</taxon>
        <taxon>Fungi</taxon>
        <taxon>Dikarya</taxon>
        <taxon>Ascomycota</taxon>
        <taxon>Pezizomycotina</taxon>
        <taxon>Sordariomycetes</taxon>
        <taxon>Sordariomycetidae</taxon>
        <taxon>Diaporthales</taxon>
        <taxon>Diaporthaceae</taxon>
        <taxon>Diaporthe</taxon>
        <taxon>Diaporthe eres species complex</taxon>
    </lineage>
</organism>
<evidence type="ECO:0000313" key="8">
    <source>
        <dbReference type="Proteomes" id="UP001430848"/>
    </source>
</evidence>
<dbReference type="Proteomes" id="UP001430848">
    <property type="component" value="Unassembled WGS sequence"/>
</dbReference>
<dbReference type="PANTHER" id="PTHR31468">
    <property type="entry name" value="1,3-BETA-GLUCANOSYLTRANSFERASE GAS1"/>
    <property type="match status" value="1"/>
</dbReference>
<dbReference type="InterPro" id="IPR017853">
    <property type="entry name" value="GH"/>
</dbReference>
<feature type="compositionally biased region" description="Polar residues" evidence="6">
    <location>
        <begin position="359"/>
        <end position="373"/>
    </location>
</feature>
<evidence type="ECO:0000256" key="4">
    <source>
        <dbReference type="ARBA" id="ARBA00023180"/>
    </source>
</evidence>
<dbReference type="Pfam" id="PF03198">
    <property type="entry name" value="Glyco_hydro_72"/>
    <property type="match status" value="1"/>
</dbReference>
<comment type="function">
    <text evidence="5">Splits internally a 1,3-beta-glucan molecule and transfers the newly generated reducing end (the donor) to the non-reducing end of another 1,3-beta-glucan molecule (the acceptor) forming a 1,3-beta linkage, resulting in the elongation of 1,3-beta-glucan chains in the cell wall.</text>
</comment>
<feature type="region of interest" description="Disordered" evidence="6">
    <location>
        <begin position="398"/>
        <end position="430"/>
    </location>
</feature>
<feature type="chain" id="PRO_5044993272" description="1,3-beta-glucanosyltransferase" evidence="5">
    <location>
        <begin position="18"/>
        <end position="451"/>
    </location>
</feature>
<evidence type="ECO:0000256" key="3">
    <source>
        <dbReference type="ARBA" id="ARBA00022729"/>
    </source>
</evidence>
<keyword evidence="4" id="KW-0325">Glycoprotein</keyword>
<feature type="signal peptide" evidence="5">
    <location>
        <begin position="1"/>
        <end position="17"/>
    </location>
</feature>
<gene>
    <name evidence="7" type="ORF">SLS63_001347</name>
</gene>
<dbReference type="Gene3D" id="3.20.20.80">
    <property type="entry name" value="Glycosidases"/>
    <property type="match status" value="1"/>
</dbReference>
<keyword evidence="3 5" id="KW-0732">Signal</keyword>
<dbReference type="EC" id="2.4.1.-" evidence="5"/>
<evidence type="ECO:0000256" key="2">
    <source>
        <dbReference type="ARBA" id="ARBA00007528"/>
    </source>
</evidence>
<keyword evidence="5" id="KW-0472">Membrane</keyword>
<protein>
    <recommendedName>
        <fullName evidence="5">1,3-beta-glucanosyltransferase</fullName>
        <ecNumber evidence="5">2.4.1.-</ecNumber>
    </recommendedName>
</protein>
<keyword evidence="5" id="KW-0808">Transferase</keyword>
<keyword evidence="5" id="KW-0449">Lipoprotein</keyword>
<reference evidence="7 8" key="1">
    <citation type="submission" date="2024-02" db="EMBL/GenBank/DDBJ databases">
        <title>De novo assembly and annotation of 12 fungi associated with fruit tree decline syndrome in Ontario, Canada.</title>
        <authorList>
            <person name="Sulman M."/>
            <person name="Ellouze W."/>
            <person name="Ilyukhin E."/>
        </authorList>
    </citation>
    <scope>NUCLEOTIDE SEQUENCE [LARGE SCALE GENOMIC DNA]</scope>
    <source>
        <strain evidence="7 8">M169</strain>
    </source>
</reference>
<evidence type="ECO:0000313" key="7">
    <source>
        <dbReference type="EMBL" id="KAK7740147.1"/>
    </source>
</evidence>
<evidence type="ECO:0000256" key="5">
    <source>
        <dbReference type="RuleBase" id="RU361209"/>
    </source>
</evidence>
<accession>A0ABR1PM12</accession>
<feature type="region of interest" description="Disordered" evidence="6">
    <location>
        <begin position="347"/>
        <end position="374"/>
    </location>
</feature>
<sequence length="451" mass="48701">MRLSYVVPLALLGAVQAAVPTISAYGNKFFYENGTQFFLKGVAYQLTSDDPLVDSEQCARDAALMRELGANSIRVYHVDASKDHSDCMSTLADAGIYLLVDLDTFDTYILPVRPVPSPGALWILTSPWWNQTQYERFTEVMDEFQKYDNTLGFFVGNEVIAQASQSLAAPFIKAAARDMKAYRNSKGYRNIPVGYSAADIAELRPMLQDFLTCGGNTSDSVDFFALNSYEWCGDVDYQTSGYANLEVGAANFPVPIFFSETGCNTVRPRTFEDQAAIFGEEMINDWSGSIIYEWIEETNDYGLISYGPPVDPTATGSNIVAGFTRQGTPTPVSPDFSNLKSQWATLNPTGIKSSDMDTKSLSTRSCPPSSTGSAGWLLNGDVQLPTVGETLVGTTYATSAPTGSDGVPVANSTSTSASSTSSSESPANPSMQLTKMTAALLGLLMSLTLML</sequence>
<dbReference type="SUPFAM" id="SSF51445">
    <property type="entry name" value="(Trans)glycosidases"/>
    <property type="match status" value="1"/>
</dbReference>
<dbReference type="InterPro" id="IPR004886">
    <property type="entry name" value="Glucanosyltransferase"/>
</dbReference>
<evidence type="ECO:0000256" key="6">
    <source>
        <dbReference type="SAM" id="MobiDB-lite"/>
    </source>
</evidence>